<dbReference type="Gene3D" id="1.10.10.2330">
    <property type="match status" value="1"/>
</dbReference>
<dbReference type="EC" id="6.1.1.20" evidence="5"/>
<dbReference type="PROSITE" id="PS50862">
    <property type="entry name" value="AA_TRNA_LIGASE_II"/>
    <property type="match status" value="1"/>
</dbReference>
<dbReference type="EMBL" id="JASFZW010000001">
    <property type="protein sequence ID" value="KAK2080370.1"/>
    <property type="molecule type" value="Genomic_DNA"/>
</dbReference>
<evidence type="ECO:0000256" key="3">
    <source>
        <dbReference type="ARBA" id="ARBA00006703"/>
    </source>
</evidence>
<dbReference type="NCBIfam" id="NF003210">
    <property type="entry name" value="PRK04172.1"/>
    <property type="match status" value="1"/>
</dbReference>
<feature type="domain" description="Aminoacyl-transfer RNA synthetases class-II family profile" evidence="16">
    <location>
        <begin position="230"/>
        <end position="493"/>
    </location>
</feature>
<dbReference type="AlphaFoldDB" id="A0AAD9MLX8"/>
<dbReference type="InterPro" id="IPR004529">
    <property type="entry name" value="Phe-tRNA-synth_IIc_asu"/>
</dbReference>
<keyword evidence="18" id="KW-1185">Reference proteome</keyword>
<dbReference type="NCBIfam" id="TIGR00468">
    <property type="entry name" value="pheS"/>
    <property type="match status" value="1"/>
</dbReference>
<evidence type="ECO:0000256" key="8">
    <source>
        <dbReference type="ARBA" id="ARBA00022723"/>
    </source>
</evidence>
<protein>
    <recommendedName>
        <fullName evidence="5">phenylalanine--tRNA ligase</fullName>
        <ecNumber evidence="5">6.1.1.20</ecNumber>
    </recommendedName>
    <alternativeName>
        <fullName evidence="14">Phenylalanyl-tRNA synthetase alpha subunit</fullName>
    </alternativeName>
</protein>
<dbReference type="Gene3D" id="3.30.930.10">
    <property type="entry name" value="Bira Bifunctional Protein, Domain 2"/>
    <property type="match status" value="1"/>
</dbReference>
<evidence type="ECO:0000256" key="14">
    <source>
        <dbReference type="ARBA" id="ARBA00030612"/>
    </source>
</evidence>
<keyword evidence="7" id="KW-0436">Ligase</keyword>
<evidence type="ECO:0000256" key="2">
    <source>
        <dbReference type="ARBA" id="ARBA00004496"/>
    </source>
</evidence>
<evidence type="ECO:0000256" key="13">
    <source>
        <dbReference type="ARBA" id="ARBA00023146"/>
    </source>
</evidence>
<comment type="similarity">
    <text evidence="3">Belongs to the class-II aminoacyl-tRNA synthetase family. Phe-tRNA synthetase alpha subunit type 2 subfamily.</text>
</comment>
<evidence type="ECO:0000256" key="7">
    <source>
        <dbReference type="ARBA" id="ARBA00022598"/>
    </source>
</evidence>
<proteinExistence type="inferred from homology"/>
<dbReference type="GO" id="GO:0005524">
    <property type="term" value="F:ATP binding"/>
    <property type="evidence" value="ECO:0007669"/>
    <property type="project" value="UniProtKB-KW"/>
</dbReference>
<evidence type="ECO:0000256" key="12">
    <source>
        <dbReference type="ARBA" id="ARBA00022917"/>
    </source>
</evidence>
<dbReference type="SUPFAM" id="SSF55681">
    <property type="entry name" value="Class II aaRS and biotin synthetases"/>
    <property type="match status" value="1"/>
</dbReference>
<dbReference type="GO" id="GO:0006432">
    <property type="term" value="P:phenylalanyl-tRNA aminoacylation"/>
    <property type="evidence" value="ECO:0007669"/>
    <property type="project" value="InterPro"/>
</dbReference>
<keyword evidence="12" id="KW-0648">Protein biosynthesis</keyword>
<evidence type="ECO:0000256" key="1">
    <source>
        <dbReference type="ARBA" id="ARBA00001946"/>
    </source>
</evidence>
<comment type="subcellular location">
    <subcellularLocation>
        <location evidence="2">Cytoplasm</location>
    </subcellularLocation>
</comment>
<dbReference type="Proteomes" id="UP001255856">
    <property type="component" value="Unassembled WGS sequence"/>
</dbReference>
<dbReference type="FunFam" id="1.10.10.2320:FF:000001">
    <property type="entry name" value="phenylalanine--tRNA ligase alpha subunit"/>
    <property type="match status" value="1"/>
</dbReference>
<reference evidence="17" key="1">
    <citation type="submission" date="2021-01" db="EMBL/GenBank/DDBJ databases">
        <authorList>
            <person name="Eckstrom K.M.E."/>
        </authorList>
    </citation>
    <scope>NUCLEOTIDE SEQUENCE</scope>
    <source>
        <strain evidence="17">UVCC 0001</strain>
    </source>
</reference>
<comment type="subunit">
    <text evidence="4">Tetramer of two alpha and two beta subunits.</text>
</comment>
<evidence type="ECO:0000256" key="11">
    <source>
        <dbReference type="ARBA" id="ARBA00022842"/>
    </source>
</evidence>
<comment type="caution">
    <text evidence="17">The sequence shown here is derived from an EMBL/GenBank/DDBJ whole genome shotgun (WGS) entry which is preliminary data.</text>
</comment>
<dbReference type="CDD" id="cd00496">
    <property type="entry name" value="PheRS_alpha_core"/>
    <property type="match status" value="1"/>
</dbReference>
<comment type="cofactor">
    <cofactor evidence="1">
        <name>Mg(2+)</name>
        <dbReference type="ChEBI" id="CHEBI:18420"/>
    </cofactor>
</comment>
<keyword evidence="9" id="KW-0547">Nucleotide-binding</keyword>
<dbReference type="GO" id="GO:0009328">
    <property type="term" value="C:phenylalanine-tRNA ligase complex"/>
    <property type="evidence" value="ECO:0007669"/>
    <property type="project" value="TreeGrafter"/>
</dbReference>
<sequence>MAPDVEAALLVRLDDQGVVEDSGDYASETGVDHARLVEVIKSLVATDMITSEVVTHTKLVVTEEGKGYLAQGSPEAQVFNALPAEGAVPLAELKSKLPGTVGDVGFKQAMQQKWVVLNKEASGPTVSRKAASIEDSVQSALAEAEAGRAEGLAEKVVAALKKRKLLAPETWKTFRLGKGPRFARERVKEATDLTAEMIAKGTWREVPFKPYNFAALGLTPPSGHLHPLLKVRTAFRKIFLSMGFEEMPTNNYVESSFWNFDALFQPQQHPARDAHDTFFLTRPATTPASSLPPDYLARVRETHQSGGWGSAGYGYAWQEAEAEKNLLRTHTTAVSSRMLYRLAQGGFRPCKYFSIDRVFRNEAIDRTHLAEFHQVEGVVAAEGLTLGDLIGIFTEFFRRLGLPTLRFKPAYNPYTEPSMEIFSYSEPLGKWIEVGNSGMFRPEMLRPMGLPENVNVIAWGLSLERPTMILYGIDNIRDLFGHKVALSMVKSNPICRLGM</sequence>
<dbReference type="PANTHER" id="PTHR11538:SF40">
    <property type="entry name" value="PHENYLALANINE--TRNA LIGASE ALPHA SUBUNIT"/>
    <property type="match status" value="1"/>
</dbReference>
<dbReference type="Pfam" id="PF18552">
    <property type="entry name" value="PheRS_DBD1"/>
    <property type="match status" value="1"/>
</dbReference>
<accession>A0AAD9MLX8</accession>
<dbReference type="InterPro" id="IPR040725">
    <property type="entry name" value="PheRS_DBD3"/>
</dbReference>
<evidence type="ECO:0000313" key="17">
    <source>
        <dbReference type="EMBL" id="KAK2080370.1"/>
    </source>
</evidence>
<dbReference type="Pfam" id="PF01409">
    <property type="entry name" value="tRNA-synt_2d"/>
    <property type="match status" value="1"/>
</dbReference>
<evidence type="ECO:0000256" key="15">
    <source>
        <dbReference type="ARBA" id="ARBA00049255"/>
    </source>
</evidence>
<dbReference type="InterPro" id="IPR040724">
    <property type="entry name" value="PheRS_DBD1"/>
</dbReference>
<dbReference type="InterPro" id="IPR006195">
    <property type="entry name" value="aa-tRNA-synth_II"/>
</dbReference>
<dbReference type="Pfam" id="PF18553">
    <property type="entry name" value="PheRS_DBD3"/>
    <property type="match status" value="1"/>
</dbReference>
<evidence type="ECO:0000256" key="5">
    <source>
        <dbReference type="ARBA" id="ARBA00012814"/>
    </source>
</evidence>
<dbReference type="Gene3D" id="3.30.1370.240">
    <property type="match status" value="1"/>
</dbReference>
<dbReference type="GO" id="GO:0000049">
    <property type="term" value="F:tRNA binding"/>
    <property type="evidence" value="ECO:0007669"/>
    <property type="project" value="InterPro"/>
</dbReference>
<dbReference type="GO" id="GO:0046872">
    <property type="term" value="F:metal ion binding"/>
    <property type="evidence" value="ECO:0007669"/>
    <property type="project" value="UniProtKB-KW"/>
</dbReference>
<keyword evidence="10" id="KW-0067">ATP-binding</keyword>
<dbReference type="InterPro" id="IPR045864">
    <property type="entry name" value="aa-tRNA-synth_II/BPL/LPL"/>
</dbReference>
<evidence type="ECO:0000256" key="9">
    <source>
        <dbReference type="ARBA" id="ARBA00022741"/>
    </source>
</evidence>
<keyword evidence="13" id="KW-0030">Aminoacyl-tRNA synthetase</keyword>
<dbReference type="Gene3D" id="1.10.10.2320">
    <property type="match status" value="1"/>
</dbReference>
<dbReference type="GO" id="GO:0004826">
    <property type="term" value="F:phenylalanine-tRNA ligase activity"/>
    <property type="evidence" value="ECO:0007669"/>
    <property type="project" value="UniProtKB-EC"/>
</dbReference>
<evidence type="ECO:0000259" key="16">
    <source>
        <dbReference type="PROSITE" id="PS50862"/>
    </source>
</evidence>
<gene>
    <name evidence="17" type="ORF">QBZ16_000223</name>
</gene>
<organism evidence="17 18">
    <name type="scientific">Prototheca wickerhamii</name>
    <dbReference type="NCBI Taxonomy" id="3111"/>
    <lineage>
        <taxon>Eukaryota</taxon>
        <taxon>Viridiplantae</taxon>
        <taxon>Chlorophyta</taxon>
        <taxon>core chlorophytes</taxon>
        <taxon>Trebouxiophyceae</taxon>
        <taxon>Chlorellales</taxon>
        <taxon>Chlorellaceae</taxon>
        <taxon>Prototheca</taxon>
    </lineage>
</organism>
<comment type="catalytic activity">
    <reaction evidence="15">
        <text>tRNA(Phe) + L-phenylalanine + ATP = L-phenylalanyl-tRNA(Phe) + AMP + diphosphate + H(+)</text>
        <dbReference type="Rhea" id="RHEA:19413"/>
        <dbReference type="Rhea" id="RHEA-COMP:9668"/>
        <dbReference type="Rhea" id="RHEA-COMP:9699"/>
        <dbReference type="ChEBI" id="CHEBI:15378"/>
        <dbReference type="ChEBI" id="CHEBI:30616"/>
        <dbReference type="ChEBI" id="CHEBI:33019"/>
        <dbReference type="ChEBI" id="CHEBI:58095"/>
        <dbReference type="ChEBI" id="CHEBI:78442"/>
        <dbReference type="ChEBI" id="CHEBI:78531"/>
        <dbReference type="ChEBI" id="CHEBI:456215"/>
        <dbReference type="EC" id="6.1.1.20"/>
    </reaction>
</comment>
<name>A0AAD9MLX8_PROWI</name>
<evidence type="ECO:0000256" key="4">
    <source>
        <dbReference type="ARBA" id="ARBA00011209"/>
    </source>
</evidence>
<keyword evidence="6" id="KW-0963">Cytoplasm</keyword>
<dbReference type="InterPro" id="IPR002319">
    <property type="entry name" value="Phenylalanyl-tRNA_Synthase"/>
</dbReference>
<keyword evidence="11" id="KW-0460">Magnesium</keyword>
<evidence type="ECO:0000313" key="18">
    <source>
        <dbReference type="Proteomes" id="UP001255856"/>
    </source>
</evidence>
<evidence type="ECO:0000256" key="6">
    <source>
        <dbReference type="ARBA" id="ARBA00022490"/>
    </source>
</evidence>
<keyword evidence="8" id="KW-0479">Metal-binding</keyword>
<evidence type="ECO:0000256" key="10">
    <source>
        <dbReference type="ARBA" id="ARBA00022840"/>
    </source>
</evidence>
<dbReference type="GO" id="GO:0005829">
    <property type="term" value="C:cytosol"/>
    <property type="evidence" value="ECO:0007669"/>
    <property type="project" value="TreeGrafter"/>
</dbReference>
<dbReference type="PANTHER" id="PTHR11538">
    <property type="entry name" value="PHENYLALANYL-TRNA SYNTHETASE"/>
    <property type="match status" value="1"/>
</dbReference>
<dbReference type="FunFam" id="3.30.930.10:FF:000033">
    <property type="entry name" value="Phenylalanine--tRNA ligase alpha subunit"/>
    <property type="match status" value="1"/>
</dbReference>